<comment type="subcellular location">
    <subcellularLocation>
        <location evidence="1">Vacuole membrane</location>
        <topology evidence="1">Multi-pass membrane protein</topology>
    </subcellularLocation>
</comment>
<dbReference type="InterPro" id="IPR004798">
    <property type="entry name" value="CAX-like"/>
</dbReference>
<evidence type="ECO:0000256" key="9">
    <source>
        <dbReference type="ARBA" id="ARBA00022989"/>
    </source>
</evidence>
<keyword evidence="6 12" id="KW-0109">Calcium transport</keyword>
<dbReference type="OrthoDB" id="1699231at2759"/>
<dbReference type="KEGG" id="cmax:111492783"/>
<protein>
    <recommendedName>
        <fullName evidence="12">Vacuolar cation/proton exchanger</fullName>
    </recommendedName>
</protein>
<evidence type="ECO:0000259" key="13">
    <source>
        <dbReference type="Pfam" id="PF01699"/>
    </source>
</evidence>
<accession>A0A6J1K918</accession>
<feature type="transmembrane region" description="Helical" evidence="12">
    <location>
        <begin position="281"/>
        <end position="300"/>
    </location>
</feature>
<evidence type="ECO:0000256" key="3">
    <source>
        <dbReference type="ARBA" id="ARBA00022448"/>
    </source>
</evidence>
<comment type="function">
    <text evidence="12">Vacuolar cation/proton exchanger (CAX). Translocates Ca(2+) and other metal ions into vacuoles using the proton gradient formed by H(+)-ATPase and H(+)-pyrophosphatase.</text>
</comment>
<feature type="transmembrane region" description="Helical" evidence="12">
    <location>
        <begin position="320"/>
        <end position="344"/>
    </location>
</feature>
<evidence type="ECO:0000256" key="11">
    <source>
        <dbReference type="ARBA" id="ARBA00023136"/>
    </source>
</evidence>
<evidence type="ECO:0000313" key="14">
    <source>
        <dbReference type="Proteomes" id="UP000504608"/>
    </source>
</evidence>
<feature type="transmembrane region" description="Helical" evidence="12">
    <location>
        <begin position="64"/>
        <end position="81"/>
    </location>
</feature>
<evidence type="ECO:0000256" key="10">
    <source>
        <dbReference type="ARBA" id="ARBA00023065"/>
    </source>
</evidence>
<dbReference type="Pfam" id="PF01699">
    <property type="entry name" value="Na_Ca_ex"/>
    <property type="match status" value="2"/>
</dbReference>
<dbReference type="GeneID" id="111492783"/>
<dbReference type="InterPro" id="IPR004713">
    <property type="entry name" value="CaH_exchang"/>
</dbReference>
<proteinExistence type="inferred from homology"/>
<feature type="transmembrane region" description="Helical" evidence="12">
    <location>
        <begin position="166"/>
        <end position="185"/>
    </location>
</feature>
<keyword evidence="3 12" id="KW-0813">Transport</keyword>
<dbReference type="PANTHER" id="PTHR31503">
    <property type="entry name" value="VACUOLAR CALCIUM ION TRANSPORTER"/>
    <property type="match status" value="1"/>
</dbReference>
<evidence type="ECO:0000256" key="4">
    <source>
        <dbReference type="ARBA" id="ARBA00022449"/>
    </source>
</evidence>
<feature type="transmembrane region" description="Helical" evidence="12">
    <location>
        <begin position="351"/>
        <end position="370"/>
    </location>
</feature>
<feature type="domain" description="Sodium/calcium exchanger membrane region" evidence="13">
    <location>
        <begin position="66"/>
        <end position="225"/>
    </location>
</feature>
<dbReference type="PANTHER" id="PTHR31503:SF42">
    <property type="entry name" value="VACUOLAR CATION_PROTON EXCHANGER"/>
    <property type="match status" value="1"/>
</dbReference>
<feature type="transmembrane region" description="Helical" evidence="12">
    <location>
        <begin position="205"/>
        <end position="225"/>
    </location>
</feature>
<keyword evidence="4 12" id="KW-0050">Antiport</keyword>
<dbReference type="NCBIfam" id="TIGR00378">
    <property type="entry name" value="cax"/>
    <property type="match status" value="1"/>
</dbReference>
<evidence type="ECO:0000313" key="15">
    <source>
        <dbReference type="RefSeq" id="XP_022997996.1"/>
    </source>
</evidence>
<evidence type="ECO:0000256" key="8">
    <source>
        <dbReference type="ARBA" id="ARBA00022837"/>
    </source>
</evidence>
<evidence type="ECO:0000256" key="12">
    <source>
        <dbReference type="RuleBase" id="RU365028"/>
    </source>
</evidence>
<keyword evidence="10 12" id="KW-0406">Ion transport</keyword>
<keyword evidence="7 12" id="KW-0812">Transmembrane</keyword>
<gene>
    <name evidence="15" type="primary">LOC111492783</name>
</gene>
<evidence type="ECO:0000256" key="7">
    <source>
        <dbReference type="ARBA" id="ARBA00022692"/>
    </source>
</evidence>
<reference evidence="15" key="1">
    <citation type="submission" date="2025-08" db="UniProtKB">
        <authorList>
            <consortium name="RefSeq"/>
        </authorList>
    </citation>
    <scope>IDENTIFICATION</scope>
    <source>
        <tissue evidence="15">Young leaves</tissue>
    </source>
</reference>
<dbReference type="Gene3D" id="1.20.1420.30">
    <property type="entry name" value="NCX, central ion-binding region"/>
    <property type="match status" value="2"/>
</dbReference>
<feature type="transmembrane region" description="Helical" evidence="12">
    <location>
        <begin position="245"/>
        <end position="269"/>
    </location>
</feature>
<evidence type="ECO:0000256" key="1">
    <source>
        <dbReference type="ARBA" id="ARBA00004128"/>
    </source>
</evidence>
<feature type="transmembrane region" description="Helical" evidence="12">
    <location>
        <begin position="37"/>
        <end position="57"/>
    </location>
</feature>
<dbReference type="GO" id="GO:0009705">
    <property type="term" value="C:plant-type vacuole membrane"/>
    <property type="evidence" value="ECO:0007669"/>
    <property type="project" value="TreeGrafter"/>
</dbReference>
<organism evidence="14 15">
    <name type="scientific">Cucurbita maxima</name>
    <name type="common">Pumpkin</name>
    <name type="synonym">Winter squash</name>
    <dbReference type="NCBI Taxonomy" id="3661"/>
    <lineage>
        <taxon>Eukaryota</taxon>
        <taxon>Viridiplantae</taxon>
        <taxon>Streptophyta</taxon>
        <taxon>Embryophyta</taxon>
        <taxon>Tracheophyta</taxon>
        <taxon>Spermatophyta</taxon>
        <taxon>Magnoliopsida</taxon>
        <taxon>eudicotyledons</taxon>
        <taxon>Gunneridae</taxon>
        <taxon>Pentapetalae</taxon>
        <taxon>rosids</taxon>
        <taxon>fabids</taxon>
        <taxon>Cucurbitales</taxon>
        <taxon>Cucurbitaceae</taxon>
        <taxon>Cucurbiteae</taxon>
        <taxon>Cucurbita</taxon>
    </lineage>
</organism>
<evidence type="ECO:0000256" key="2">
    <source>
        <dbReference type="ARBA" id="ARBA00008248"/>
    </source>
</evidence>
<keyword evidence="14" id="KW-1185">Reference proteome</keyword>
<keyword evidence="8 12" id="KW-0106">Calcium</keyword>
<keyword evidence="9 12" id="KW-1133">Transmembrane helix</keyword>
<dbReference type="InterPro" id="IPR004837">
    <property type="entry name" value="NaCa_Exmemb"/>
</dbReference>
<dbReference type="NCBIfam" id="TIGR00846">
    <property type="entry name" value="caca2"/>
    <property type="match status" value="1"/>
</dbReference>
<dbReference type="InterPro" id="IPR044880">
    <property type="entry name" value="NCX_ion-bd_dom_sf"/>
</dbReference>
<keyword evidence="11 12" id="KW-0472">Membrane</keyword>
<dbReference type="GO" id="GO:0006874">
    <property type="term" value="P:intracellular calcium ion homeostasis"/>
    <property type="evidence" value="ECO:0007669"/>
    <property type="project" value="TreeGrafter"/>
</dbReference>
<sequence length="399" mass="43117">MGSDEPLVFRDLEINGGGATATATVRFGLVRDLWGNLLKVVFGTKLAVLFPAIPLAVAADFYNFGSAWTLGLSLLGLAHLAERVSFLTEQIAFFTGPTVGGLVNATCGNATELILAMLALHQNKIHILKFSLLGSILSNLLLVLGTSLLFGGLSNLNKQQTFNPKVANVSSLVLLLGLLCQMLPLTSRFASPSAKLWTDLFVLELSRTCSIIMLIAYLVYVFFQLKTHNQFFGLPEEEEDDEEMAIIGLWSSFGWLVGMTIVIAVLSQYVVDTIEESSQSWGVSVSFMSIIVLPIMGNAAEHAGSVIFAVKNKLDITLGIALGSAAQISVFVVPLSVAVGWCLGIKMDLDFGLIQTASLAFAIVLTLFTLQDGNSHYIKGMVLLLSYVAISFCFFYSNY</sequence>
<name>A0A6J1K918_CUCMA</name>
<evidence type="ECO:0000256" key="5">
    <source>
        <dbReference type="ARBA" id="ARBA00022554"/>
    </source>
</evidence>
<dbReference type="GO" id="GO:0015369">
    <property type="term" value="F:calcium:proton antiporter activity"/>
    <property type="evidence" value="ECO:0007669"/>
    <property type="project" value="UniProtKB-UniRule"/>
</dbReference>
<dbReference type="RefSeq" id="XP_022997996.1">
    <property type="nucleotide sequence ID" value="XM_023142228.1"/>
</dbReference>
<dbReference type="AlphaFoldDB" id="A0A6J1K918"/>
<feature type="transmembrane region" description="Helical" evidence="12">
    <location>
        <begin position="376"/>
        <end position="396"/>
    </location>
</feature>
<dbReference type="Proteomes" id="UP000504608">
    <property type="component" value="Unplaced"/>
</dbReference>
<feature type="transmembrane region" description="Helical" evidence="12">
    <location>
        <begin position="101"/>
        <end position="120"/>
    </location>
</feature>
<feature type="transmembrane region" description="Helical" evidence="12">
    <location>
        <begin position="132"/>
        <end position="154"/>
    </location>
</feature>
<feature type="domain" description="Sodium/calcium exchanger membrane region" evidence="13">
    <location>
        <begin position="252"/>
        <end position="394"/>
    </location>
</feature>
<comment type="similarity">
    <text evidence="2">Belongs to the Ca(2+):cation antiporter (CaCA) (TC 2.A.19) family. Cation/proton exchanger (CAX) subfamily.</text>
</comment>
<keyword evidence="5 12" id="KW-0926">Vacuole</keyword>
<evidence type="ECO:0000256" key="6">
    <source>
        <dbReference type="ARBA" id="ARBA00022568"/>
    </source>
</evidence>